<dbReference type="AlphaFoldDB" id="A0A9P6Y4B3"/>
<proteinExistence type="predicted"/>
<protein>
    <submittedName>
        <fullName evidence="2">Uncharacterized protein</fullName>
    </submittedName>
</protein>
<dbReference type="Proteomes" id="UP000717996">
    <property type="component" value="Unassembled WGS sequence"/>
</dbReference>
<evidence type="ECO:0000256" key="1">
    <source>
        <dbReference type="SAM" id="MobiDB-lite"/>
    </source>
</evidence>
<evidence type="ECO:0000313" key="3">
    <source>
        <dbReference type="Proteomes" id="UP000717996"/>
    </source>
</evidence>
<accession>A0A9P6Y4B3</accession>
<organism evidence="2 3">
    <name type="scientific">Rhizopus oryzae</name>
    <name type="common">Mucormycosis agent</name>
    <name type="synonym">Rhizopus arrhizus var. delemar</name>
    <dbReference type="NCBI Taxonomy" id="64495"/>
    <lineage>
        <taxon>Eukaryota</taxon>
        <taxon>Fungi</taxon>
        <taxon>Fungi incertae sedis</taxon>
        <taxon>Mucoromycota</taxon>
        <taxon>Mucoromycotina</taxon>
        <taxon>Mucoromycetes</taxon>
        <taxon>Mucorales</taxon>
        <taxon>Mucorineae</taxon>
        <taxon>Rhizopodaceae</taxon>
        <taxon>Rhizopus</taxon>
    </lineage>
</organism>
<dbReference type="OrthoDB" id="2272415at2759"/>
<sequence>MMVQLIKEGLLDNHFKCHADGNIRINADKQELLIPEIASSLYQATQDKISFDDLKAINNSNLHDFGLIDYVIRHWTMMPPEPGVHIMTKEQRATMPVDIRNMTEELVPHVRLHLNLTELLRETLNCVEELQKEHRAQLQEAMSDNVQKSNETLLSTIVNPSIIRSNEGNHAKEMKGSPSKLLKQSTTL</sequence>
<name>A0A9P6Y4B3_RHIOR</name>
<dbReference type="EMBL" id="JAANIT010001868">
    <property type="protein sequence ID" value="KAG1538403.1"/>
    <property type="molecule type" value="Genomic_DNA"/>
</dbReference>
<gene>
    <name evidence="2" type="ORF">G6F51_009791</name>
</gene>
<evidence type="ECO:0000313" key="2">
    <source>
        <dbReference type="EMBL" id="KAG1538403.1"/>
    </source>
</evidence>
<comment type="caution">
    <text evidence="2">The sequence shown here is derived from an EMBL/GenBank/DDBJ whole genome shotgun (WGS) entry which is preliminary data.</text>
</comment>
<feature type="region of interest" description="Disordered" evidence="1">
    <location>
        <begin position="165"/>
        <end position="188"/>
    </location>
</feature>
<reference evidence="2" key="1">
    <citation type="journal article" date="2020" name="Microb. Genom.">
        <title>Genetic diversity of clinical and environmental Mucorales isolates obtained from an investigation of mucormycosis cases among solid organ transplant recipients.</title>
        <authorList>
            <person name="Nguyen M.H."/>
            <person name="Kaul D."/>
            <person name="Muto C."/>
            <person name="Cheng S.J."/>
            <person name="Richter R.A."/>
            <person name="Bruno V.M."/>
            <person name="Liu G."/>
            <person name="Beyhan S."/>
            <person name="Sundermann A.J."/>
            <person name="Mounaud S."/>
            <person name="Pasculle A.W."/>
            <person name="Nierman W.C."/>
            <person name="Driscoll E."/>
            <person name="Cumbie R."/>
            <person name="Clancy C.J."/>
            <person name="Dupont C.L."/>
        </authorList>
    </citation>
    <scope>NUCLEOTIDE SEQUENCE</scope>
    <source>
        <strain evidence="2">GL16</strain>
    </source>
</reference>